<accession>A0A803QHW5</accession>
<proteinExistence type="predicted"/>
<name>A0A803QHW5_CANSA</name>
<evidence type="ECO:0000313" key="2">
    <source>
        <dbReference type="Proteomes" id="UP000596661"/>
    </source>
</evidence>
<protein>
    <submittedName>
        <fullName evidence="1">Uncharacterized protein</fullName>
    </submittedName>
</protein>
<reference evidence="1" key="2">
    <citation type="submission" date="2021-03" db="UniProtKB">
        <authorList>
            <consortium name="EnsemblPlants"/>
        </authorList>
    </citation>
    <scope>IDENTIFICATION</scope>
</reference>
<organism evidence="1 2">
    <name type="scientific">Cannabis sativa</name>
    <name type="common">Hemp</name>
    <name type="synonym">Marijuana</name>
    <dbReference type="NCBI Taxonomy" id="3483"/>
    <lineage>
        <taxon>Eukaryota</taxon>
        <taxon>Viridiplantae</taxon>
        <taxon>Streptophyta</taxon>
        <taxon>Embryophyta</taxon>
        <taxon>Tracheophyta</taxon>
        <taxon>Spermatophyta</taxon>
        <taxon>Magnoliopsida</taxon>
        <taxon>eudicotyledons</taxon>
        <taxon>Gunneridae</taxon>
        <taxon>Pentapetalae</taxon>
        <taxon>rosids</taxon>
        <taxon>fabids</taxon>
        <taxon>Rosales</taxon>
        <taxon>Cannabaceae</taxon>
        <taxon>Cannabis</taxon>
    </lineage>
</organism>
<keyword evidence="2" id="KW-1185">Reference proteome</keyword>
<dbReference type="EMBL" id="UZAU01000742">
    <property type="status" value="NOT_ANNOTATED_CDS"/>
    <property type="molecule type" value="Genomic_DNA"/>
</dbReference>
<evidence type="ECO:0000313" key="1">
    <source>
        <dbReference type="EnsemblPlants" id="cds.evm.model.09.952"/>
    </source>
</evidence>
<dbReference type="EnsemblPlants" id="evm.model.09.952">
    <property type="protein sequence ID" value="cds.evm.model.09.952"/>
    <property type="gene ID" value="evm.TU.09.952"/>
</dbReference>
<dbReference type="Gramene" id="evm.model.09.952">
    <property type="protein sequence ID" value="cds.evm.model.09.952"/>
    <property type="gene ID" value="evm.TU.09.952"/>
</dbReference>
<reference evidence="1" key="1">
    <citation type="submission" date="2018-11" db="EMBL/GenBank/DDBJ databases">
        <authorList>
            <person name="Grassa J C."/>
        </authorList>
    </citation>
    <scope>NUCLEOTIDE SEQUENCE [LARGE SCALE GENOMIC DNA]</scope>
</reference>
<sequence length="134" mass="13936">MKNVDPINIPTRIKRSLCSLKSVSRADVVADSPLGEINTNADSTAGASGGSWGGSWTSGGVVTRRGWVVDFDGGELRVDGVELRVLVLEVLGDGDGNGPQDLWVLGYGNDTGVSGFSVTRAGLIGDMTKVLRST</sequence>
<dbReference type="AlphaFoldDB" id="A0A803QHW5"/>
<dbReference type="Proteomes" id="UP000596661">
    <property type="component" value="Chromosome 9"/>
</dbReference>